<name>A0A9X2MGI1_9FIRM</name>
<dbReference type="EMBL" id="JANJZL010000003">
    <property type="protein sequence ID" value="MCR2043593.1"/>
    <property type="molecule type" value="Genomic_DNA"/>
</dbReference>
<evidence type="ECO:0000256" key="1">
    <source>
        <dbReference type="SAM" id="Phobius"/>
    </source>
</evidence>
<keyword evidence="3" id="KW-1185">Reference proteome</keyword>
<proteinExistence type="predicted"/>
<gene>
    <name evidence="2" type="ORF">NSA23_05610</name>
</gene>
<protein>
    <submittedName>
        <fullName evidence="2">Uncharacterized protein</fullName>
    </submittedName>
</protein>
<accession>A0A9X2MGI1</accession>
<sequence>MKTKGVEKLEVLFNSSKTKVTFNKEVVESDEIKGEMYSGHHLLKLLSGSEIEVSSQEEIGAITKIAFLSSGMLIHELSVLLVTINAILLLAYGEKERVFG</sequence>
<comment type="caution">
    <text evidence="2">The sequence shown here is derived from an EMBL/GenBank/DDBJ whole genome shotgun (WGS) entry which is preliminary data.</text>
</comment>
<keyword evidence="1" id="KW-0472">Membrane</keyword>
<dbReference type="AlphaFoldDB" id="A0A9X2MGI1"/>
<organism evidence="2 3">
    <name type="scientific">Anaerosalibacter massiliensis</name>
    <dbReference type="NCBI Taxonomy" id="1347392"/>
    <lineage>
        <taxon>Bacteria</taxon>
        <taxon>Bacillati</taxon>
        <taxon>Bacillota</taxon>
        <taxon>Tissierellia</taxon>
        <taxon>Tissierellales</taxon>
        <taxon>Sporanaerobacteraceae</taxon>
        <taxon>Anaerosalibacter</taxon>
    </lineage>
</organism>
<evidence type="ECO:0000313" key="2">
    <source>
        <dbReference type="EMBL" id="MCR2043593.1"/>
    </source>
</evidence>
<dbReference type="RefSeq" id="WP_042680514.1">
    <property type="nucleotide sequence ID" value="NZ_CABKTM010000019.1"/>
</dbReference>
<evidence type="ECO:0000313" key="3">
    <source>
        <dbReference type="Proteomes" id="UP001142078"/>
    </source>
</evidence>
<reference evidence="2" key="1">
    <citation type="submission" date="2022-07" db="EMBL/GenBank/DDBJ databases">
        <title>Enhanced cultured diversity of the mouse gut microbiota enables custom-made synthetic communities.</title>
        <authorList>
            <person name="Afrizal A."/>
        </authorList>
    </citation>
    <scope>NUCLEOTIDE SEQUENCE</scope>
    <source>
        <strain evidence="2">DSM 29482</strain>
    </source>
</reference>
<feature type="transmembrane region" description="Helical" evidence="1">
    <location>
        <begin position="73"/>
        <end position="92"/>
    </location>
</feature>
<keyword evidence="1" id="KW-0812">Transmembrane</keyword>
<dbReference type="Proteomes" id="UP001142078">
    <property type="component" value="Unassembled WGS sequence"/>
</dbReference>
<keyword evidence="1" id="KW-1133">Transmembrane helix</keyword>